<accession>A0A3Q2Z941</accession>
<keyword evidence="2" id="KW-0732">Signal</keyword>
<feature type="region of interest" description="Disordered" evidence="1">
    <location>
        <begin position="264"/>
        <end position="283"/>
    </location>
</feature>
<dbReference type="PROSITE" id="PS50003">
    <property type="entry name" value="PH_DOMAIN"/>
    <property type="match status" value="1"/>
</dbReference>
<dbReference type="GeneTree" id="ENSGT00530000063760"/>
<dbReference type="InterPro" id="IPR001849">
    <property type="entry name" value="PH_domain"/>
</dbReference>
<dbReference type="Ensembl" id="ENSHCOT00000025377.1">
    <property type="protein sequence ID" value="ENSHCOP00000028353.1"/>
    <property type="gene ID" value="ENSHCOG00000020933.1"/>
</dbReference>
<evidence type="ECO:0000256" key="1">
    <source>
        <dbReference type="SAM" id="MobiDB-lite"/>
    </source>
</evidence>
<reference evidence="4" key="1">
    <citation type="submission" date="2025-08" db="UniProtKB">
        <authorList>
            <consortium name="Ensembl"/>
        </authorList>
    </citation>
    <scope>IDENTIFICATION</scope>
</reference>
<dbReference type="SUPFAM" id="SSF50729">
    <property type="entry name" value="PH domain-like"/>
    <property type="match status" value="1"/>
</dbReference>
<dbReference type="InterPro" id="IPR011993">
    <property type="entry name" value="PH-like_dom_sf"/>
</dbReference>
<dbReference type="InterPro" id="IPR043448">
    <property type="entry name" value="PKHO1/2"/>
</dbReference>
<evidence type="ECO:0000256" key="2">
    <source>
        <dbReference type="SAM" id="SignalP"/>
    </source>
</evidence>
<dbReference type="Gene3D" id="2.30.29.30">
    <property type="entry name" value="Pleckstrin-homology domain (PH domain)/Phosphotyrosine-binding domain (PTB)"/>
    <property type="match status" value="1"/>
</dbReference>
<proteinExistence type="predicted"/>
<dbReference type="GO" id="GO:0071888">
    <property type="term" value="P:macrophage apoptotic process"/>
    <property type="evidence" value="ECO:0007669"/>
    <property type="project" value="TreeGrafter"/>
</dbReference>
<dbReference type="PANTHER" id="PTHR15871:SF2">
    <property type="entry name" value="PLECKSTRIN HOMOLOGY DOMAIN-CONTAINING FAMILY O MEMBER 2"/>
    <property type="match status" value="1"/>
</dbReference>
<feature type="domain" description="PH" evidence="3">
    <location>
        <begin position="72"/>
        <end position="175"/>
    </location>
</feature>
<keyword evidence="5" id="KW-1185">Reference proteome</keyword>
<dbReference type="AlphaFoldDB" id="A0A3Q2Z941"/>
<dbReference type="PANTHER" id="PTHR15871">
    <property type="entry name" value="PH DOMAIN-CONTAINING PROTEIN"/>
    <property type="match status" value="1"/>
</dbReference>
<organism evidence="4 5">
    <name type="scientific">Hippocampus comes</name>
    <name type="common">Tiger tail seahorse</name>
    <dbReference type="NCBI Taxonomy" id="109280"/>
    <lineage>
        <taxon>Eukaryota</taxon>
        <taxon>Metazoa</taxon>
        <taxon>Chordata</taxon>
        <taxon>Craniata</taxon>
        <taxon>Vertebrata</taxon>
        <taxon>Euteleostomi</taxon>
        <taxon>Actinopterygii</taxon>
        <taxon>Neopterygii</taxon>
        <taxon>Teleostei</taxon>
        <taxon>Neoteleostei</taxon>
        <taxon>Acanthomorphata</taxon>
        <taxon>Syngnathiaria</taxon>
        <taxon>Syngnathiformes</taxon>
        <taxon>Syngnathoidei</taxon>
        <taxon>Syngnathidae</taxon>
        <taxon>Hippocampus</taxon>
    </lineage>
</organism>
<name>A0A3Q2Z941_HIPCM</name>
<evidence type="ECO:0000259" key="3">
    <source>
        <dbReference type="PROSITE" id="PS50003"/>
    </source>
</evidence>
<protein>
    <submittedName>
        <fullName evidence="4">Pleckstrin homology domain containing O2</fullName>
    </submittedName>
</protein>
<sequence>MVLLTSEVLFFFFFSLTGSDGNVTIGEDPHCHKYDKTTLSDFRPFAVPITDCALIMEHATHEDQVECNHPKFLGKAGWIKKAPCRLLASYKDSYIHVGKTAIAVYENEDLKNCIGSLDLQNYDKCHELKSPFMRKHRLILIRSPKSGNKIHNIKFQVQTAEEKEAWIQALSDGINRAKNKVLDEVKMDESSHLQHLTRARPKGNRNRRPPTRIHMKEVAELSSEGMLRLDLDLLDAAVVNATYDATDMALESNSSTVLQCKSAEDAKNSHAKTQTELKVSPEK</sequence>
<feature type="chain" id="PRO_5018581389" evidence="2">
    <location>
        <begin position="22"/>
        <end position="283"/>
    </location>
</feature>
<evidence type="ECO:0000313" key="4">
    <source>
        <dbReference type="Ensembl" id="ENSHCOP00000028353.1"/>
    </source>
</evidence>
<feature type="signal peptide" evidence="2">
    <location>
        <begin position="1"/>
        <end position="21"/>
    </location>
</feature>
<evidence type="ECO:0000313" key="5">
    <source>
        <dbReference type="Proteomes" id="UP000264820"/>
    </source>
</evidence>
<reference evidence="4" key="2">
    <citation type="submission" date="2025-09" db="UniProtKB">
        <authorList>
            <consortium name="Ensembl"/>
        </authorList>
    </citation>
    <scope>IDENTIFICATION</scope>
</reference>
<dbReference type="SMART" id="SM00233">
    <property type="entry name" value="PH"/>
    <property type="match status" value="1"/>
</dbReference>
<dbReference type="Proteomes" id="UP000264820">
    <property type="component" value="Unplaced"/>
</dbReference>
<dbReference type="Pfam" id="PF00169">
    <property type="entry name" value="PH"/>
    <property type="match status" value="1"/>
</dbReference>